<evidence type="ECO:0000313" key="1">
    <source>
        <dbReference type="EnsemblPlants" id="Kaladp0024s0573.1.v1.1"/>
    </source>
</evidence>
<protein>
    <submittedName>
        <fullName evidence="1">Uncharacterized protein</fullName>
    </submittedName>
</protein>
<dbReference type="Proteomes" id="UP000594263">
    <property type="component" value="Unplaced"/>
</dbReference>
<dbReference type="EnsemblPlants" id="Kaladp0024s0573.1.v1.1">
    <property type="protein sequence ID" value="Kaladp0024s0573.1.v1.1"/>
    <property type="gene ID" value="Kaladp0024s0573.v1.1"/>
</dbReference>
<name>A0A7N0ZSK3_KALFE</name>
<dbReference type="Gramene" id="Kaladp0024s0573.1.v1.1">
    <property type="protein sequence ID" value="Kaladp0024s0573.1.v1.1"/>
    <property type="gene ID" value="Kaladp0024s0573.v1.1"/>
</dbReference>
<dbReference type="AlphaFoldDB" id="A0A7N0ZSK3"/>
<keyword evidence="2" id="KW-1185">Reference proteome</keyword>
<proteinExistence type="predicted"/>
<organism evidence="1 2">
    <name type="scientific">Kalanchoe fedtschenkoi</name>
    <name type="common">Lavender scallops</name>
    <name type="synonym">South American air plant</name>
    <dbReference type="NCBI Taxonomy" id="63787"/>
    <lineage>
        <taxon>Eukaryota</taxon>
        <taxon>Viridiplantae</taxon>
        <taxon>Streptophyta</taxon>
        <taxon>Embryophyta</taxon>
        <taxon>Tracheophyta</taxon>
        <taxon>Spermatophyta</taxon>
        <taxon>Magnoliopsida</taxon>
        <taxon>eudicotyledons</taxon>
        <taxon>Gunneridae</taxon>
        <taxon>Pentapetalae</taxon>
        <taxon>Saxifragales</taxon>
        <taxon>Crassulaceae</taxon>
        <taxon>Kalanchoe</taxon>
    </lineage>
</organism>
<reference evidence="1" key="1">
    <citation type="submission" date="2021-01" db="UniProtKB">
        <authorList>
            <consortium name="EnsemblPlants"/>
        </authorList>
    </citation>
    <scope>IDENTIFICATION</scope>
</reference>
<evidence type="ECO:0000313" key="2">
    <source>
        <dbReference type="Proteomes" id="UP000594263"/>
    </source>
</evidence>
<sequence length="133" mass="15411">MRRKGSNGQRLLNVGLVPLLIHCLNENEEQELVKKKRRTTCINAEILPNHYGFQNDSFHPHAIGIFVSFSNISHIDGAFIASLNKVTLPKCWQEAIAYQKWRATKHEELPALVKNRLWQIKPLPTRKKELGYR</sequence>
<accession>A0A7N0ZSK3</accession>